<protein>
    <recommendedName>
        <fullName evidence="2">Myb-like domain-containing protein</fullName>
    </recommendedName>
</protein>
<feature type="domain" description="Myb-like" evidence="2">
    <location>
        <begin position="232"/>
        <end position="304"/>
    </location>
</feature>
<reference evidence="3 4" key="1">
    <citation type="journal article" date="2018" name="Cell">
        <title>The Chara Genome: Secondary Complexity and Implications for Plant Terrestrialization.</title>
        <authorList>
            <person name="Nishiyama T."/>
            <person name="Sakayama H."/>
            <person name="Vries J.D."/>
            <person name="Buschmann H."/>
            <person name="Saint-Marcoux D."/>
            <person name="Ullrich K.K."/>
            <person name="Haas F.B."/>
            <person name="Vanderstraeten L."/>
            <person name="Becker D."/>
            <person name="Lang D."/>
            <person name="Vosolsobe S."/>
            <person name="Rombauts S."/>
            <person name="Wilhelmsson P.K.I."/>
            <person name="Janitza P."/>
            <person name="Kern R."/>
            <person name="Heyl A."/>
            <person name="Rumpler F."/>
            <person name="Villalobos L.I.A.C."/>
            <person name="Clay J.M."/>
            <person name="Skokan R."/>
            <person name="Toyoda A."/>
            <person name="Suzuki Y."/>
            <person name="Kagoshima H."/>
            <person name="Schijlen E."/>
            <person name="Tajeshwar N."/>
            <person name="Catarino B."/>
            <person name="Hetherington A.J."/>
            <person name="Saltykova A."/>
            <person name="Bonnot C."/>
            <person name="Breuninger H."/>
            <person name="Symeonidi A."/>
            <person name="Radhakrishnan G.V."/>
            <person name="Van Nieuwerburgh F."/>
            <person name="Deforce D."/>
            <person name="Chang C."/>
            <person name="Karol K.G."/>
            <person name="Hedrich R."/>
            <person name="Ulvskov P."/>
            <person name="Glockner G."/>
            <person name="Delwiche C.F."/>
            <person name="Petrasek J."/>
            <person name="Van de Peer Y."/>
            <person name="Friml J."/>
            <person name="Beilby M."/>
            <person name="Dolan L."/>
            <person name="Kohara Y."/>
            <person name="Sugano S."/>
            <person name="Fujiyama A."/>
            <person name="Delaux P.-M."/>
            <person name="Quint M."/>
            <person name="TheiBen G."/>
            <person name="Hagemann M."/>
            <person name="Harholt J."/>
            <person name="Dunand C."/>
            <person name="Zachgo S."/>
            <person name="Langdale J."/>
            <person name="Maumus F."/>
            <person name="Straeten D.V.D."/>
            <person name="Gould S.B."/>
            <person name="Rensing S.A."/>
        </authorList>
    </citation>
    <scope>NUCLEOTIDE SEQUENCE [LARGE SCALE GENOMIC DNA]</scope>
    <source>
        <strain evidence="3 4">S276</strain>
    </source>
</reference>
<evidence type="ECO:0000313" key="4">
    <source>
        <dbReference type="Proteomes" id="UP000265515"/>
    </source>
</evidence>
<organism evidence="3 4">
    <name type="scientific">Chara braunii</name>
    <name type="common">Braun's stonewort</name>
    <dbReference type="NCBI Taxonomy" id="69332"/>
    <lineage>
        <taxon>Eukaryota</taxon>
        <taxon>Viridiplantae</taxon>
        <taxon>Streptophyta</taxon>
        <taxon>Charophyceae</taxon>
        <taxon>Charales</taxon>
        <taxon>Characeae</taxon>
        <taxon>Chara</taxon>
    </lineage>
</organism>
<accession>A0A388JZ30</accession>
<feature type="region of interest" description="Disordered" evidence="1">
    <location>
        <begin position="104"/>
        <end position="150"/>
    </location>
</feature>
<evidence type="ECO:0000259" key="2">
    <source>
        <dbReference type="PROSITE" id="PS50090"/>
    </source>
</evidence>
<name>A0A388JZ30_CHABU</name>
<dbReference type="PANTHER" id="PTHR33492">
    <property type="entry name" value="OSJNBA0043A12.37 PROTEIN-RELATED"/>
    <property type="match status" value="1"/>
</dbReference>
<dbReference type="Gene3D" id="1.10.10.60">
    <property type="entry name" value="Homeodomain-like"/>
    <property type="match status" value="1"/>
</dbReference>
<feature type="compositionally biased region" description="Basic and acidic residues" evidence="1">
    <location>
        <begin position="492"/>
        <end position="512"/>
    </location>
</feature>
<feature type="compositionally biased region" description="Low complexity" evidence="1">
    <location>
        <begin position="468"/>
        <end position="480"/>
    </location>
</feature>
<sequence length="716" mass="77777">MGSQLYRQTSTPTYTDLLERRTPVGYDAGLVDLSFGLRSGSAEDVTHTVLVNPTSDTNHAPPSVGLSGLPDTHAWCSGQSGDERGVLLRRRGAVVTAGVAVSRTRTGGSTTPTGRIDGRGDDDEGSAAEVVGRKVWDDHRRQSRQSSKSAITRGVANINVRADDVFGDCDGAGGEDCAAGNGSNDNDEDDDGKMEIRPIGRKRGGSRATNKSTEPRAGRGGKKGAGDTSTCEVAKSRDFWTVDHMIAVIRAKRDQDLHLAGLGHNSGRMKTKTWKWDDVEKRLVQMGLMSRKAEDCRKKWDNLYQQFKTVHKFMGESGKPNFFTLTPGERKERGFDFRMDERVYSKMKAMSRGDHTIHPTNLADTGVAEGVQMPCPRGGRNESGGSEGCGDGQDDDQGSTRDSTFSGVGGGGGGRRKNVRQQTFDTIADDGGQREQEAVLNSDEAMQHSGARARSAEGTLPPSAQKGDTTASDTRTSAADHSSRSVVAEGAEEARVDDVRHDDGRREGKREGDDDDDRPLVTRLKGAAKEDDVEERSKLWVDCDAFWDQGPGKPLREAVGDCADYFVAIANGGAGAEPPAMLVMPPNDVPRFKIEDPAKREPALCRARNVEKLVLRTIHGWIFKSSSRSTGFACAESYISVDLATDVARAVWQGYEWSNVVSPTLVYHTLAIKMDVPLWFAGVKIVDRPEDDDMAARQEATILRMVDCWTDAVWCG</sequence>
<dbReference type="PANTHER" id="PTHR33492:SF11">
    <property type="entry name" value="OS04G0670900 PROTEIN"/>
    <property type="match status" value="1"/>
</dbReference>
<evidence type="ECO:0000256" key="1">
    <source>
        <dbReference type="SAM" id="MobiDB-lite"/>
    </source>
</evidence>
<feature type="compositionally biased region" description="Low complexity" evidence="1">
    <location>
        <begin position="175"/>
        <end position="184"/>
    </location>
</feature>
<dbReference type="EMBL" id="BFEA01000034">
    <property type="protein sequence ID" value="GBG63025.1"/>
    <property type="molecule type" value="Genomic_DNA"/>
</dbReference>
<feature type="compositionally biased region" description="Low complexity" evidence="1">
    <location>
        <begin position="104"/>
        <end position="115"/>
    </location>
</feature>
<comment type="caution">
    <text evidence="3">The sequence shown here is derived from an EMBL/GenBank/DDBJ whole genome shotgun (WGS) entry which is preliminary data.</text>
</comment>
<dbReference type="Gramene" id="GBG63025">
    <property type="protein sequence ID" value="GBG63025"/>
    <property type="gene ID" value="CBR_g34726"/>
</dbReference>
<dbReference type="Pfam" id="PF13837">
    <property type="entry name" value="Myb_DNA-bind_4"/>
    <property type="match status" value="1"/>
</dbReference>
<feature type="compositionally biased region" description="Gly residues" evidence="1">
    <location>
        <begin position="381"/>
        <end position="391"/>
    </location>
</feature>
<feature type="region of interest" description="Disordered" evidence="1">
    <location>
        <begin position="174"/>
        <end position="229"/>
    </location>
</feature>
<dbReference type="InterPro" id="IPR001005">
    <property type="entry name" value="SANT/Myb"/>
</dbReference>
<keyword evidence="4" id="KW-1185">Reference proteome</keyword>
<feature type="compositionally biased region" description="Basic and acidic residues" evidence="1">
    <location>
        <begin position="131"/>
        <end position="140"/>
    </location>
</feature>
<evidence type="ECO:0000313" key="3">
    <source>
        <dbReference type="EMBL" id="GBG63025.1"/>
    </source>
</evidence>
<dbReference type="Proteomes" id="UP000265515">
    <property type="component" value="Unassembled WGS sequence"/>
</dbReference>
<dbReference type="PROSITE" id="PS50090">
    <property type="entry name" value="MYB_LIKE"/>
    <property type="match status" value="1"/>
</dbReference>
<feature type="region of interest" description="Disordered" evidence="1">
    <location>
        <begin position="355"/>
        <end position="420"/>
    </location>
</feature>
<gene>
    <name evidence="3" type="ORF">CBR_g34726</name>
</gene>
<feature type="region of interest" description="Disordered" evidence="1">
    <location>
        <begin position="443"/>
        <end position="521"/>
    </location>
</feature>
<proteinExistence type="predicted"/>
<dbReference type="InterPro" id="IPR044822">
    <property type="entry name" value="Myb_DNA-bind_4"/>
</dbReference>
<dbReference type="AlphaFoldDB" id="A0A388JZ30"/>